<accession>A0A0E9SDE2</accession>
<evidence type="ECO:0000313" key="1">
    <source>
        <dbReference type="EMBL" id="JAH38538.1"/>
    </source>
</evidence>
<protein>
    <submittedName>
        <fullName evidence="1">Uncharacterized protein</fullName>
    </submittedName>
</protein>
<sequence length="39" mass="4534">MLKDFSFMFPSDNMFSFFTSVHYEATVIKCARIDGSYSI</sequence>
<reference evidence="1" key="1">
    <citation type="submission" date="2014-11" db="EMBL/GenBank/DDBJ databases">
        <authorList>
            <person name="Amaro Gonzalez C."/>
        </authorList>
    </citation>
    <scope>NUCLEOTIDE SEQUENCE</scope>
</reference>
<dbReference type="EMBL" id="GBXM01070039">
    <property type="protein sequence ID" value="JAH38538.1"/>
    <property type="molecule type" value="Transcribed_RNA"/>
</dbReference>
<organism evidence="1">
    <name type="scientific">Anguilla anguilla</name>
    <name type="common">European freshwater eel</name>
    <name type="synonym">Muraena anguilla</name>
    <dbReference type="NCBI Taxonomy" id="7936"/>
    <lineage>
        <taxon>Eukaryota</taxon>
        <taxon>Metazoa</taxon>
        <taxon>Chordata</taxon>
        <taxon>Craniata</taxon>
        <taxon>Vertebrata</taxon>
        <taxon>Euteleostomi</taxon>
        <taxon>Actinopterygii</taxon>
        <taxon>Neopterygii</taxon>
        <taxon>Teleostei</taxon>
        <taxon>Anguilliformes</taxon>
        <taxon>Anguillidae</taxon>
        <taxon>Anguilla</taxon>
    </lineage>
</organism>
<proteinExistence type="predicted"/>
<dbReference type="AlphaFoldDB" id="A0A0E9SDE2"/>
<reference evidence="1" key="2">
    <citation type="journal article" date="2015" name="Fish Shellfish Immunol.">
        <title>Early steps in the European eel (Anguilla anguilla)-Vibrio vulnificus interaction in the gills: Role of the RtxA13 toxin.</title>
        <authorList>
            <person name="Callol A."/>
            <person name="Pajuelo D."/>
            <person name="Ebbesson L."/>
            <person name="Teles M."/>
            <person name="MacKenzie S."/>
            <person name="Amaro C."/>
        </authorList>
    </citation>
    <scope>NUCLEOTIDE SEQUENCE</scope>
</reference>
<name>A0A0E9SDE2_ANGAN</name>